<keyword evidence="4" id="KW-1185">Reference proteome</keyword>
<name>A0ABP1RAX0_9HEXA</name>
<keyword evidence="1" id="KW-1133">Transmembrane helix</keyword>
<gene>
    <name evidence="3" type="ORF">ODALV1_LOCUS20507</name>
</gene>
<dbReference type="EMBL" id="CAXLJM020000068">
    <property type="protein sequence ID" value="CAL8124190.1"/>
    <property type="molecule type" value="Genomic_DNA"/>
</dbReference>
<organism evidence="3 4">
    <name type="scientific">Orchesella dallaii</name>
    <dbReference type="NCBI Taxonomy" id="48710"/>
    <lineage>
        <taxon>Eukaryota</taxon>
        <taxon>Metazoa</taxon>
        <taxon>Ecdysozoa</taxon>
        <taxon>Arthropoda</taxon>
        <taxon>Hexapoda</taxon>
        <taxon>Collembola</taxon>
        <taxon>Entomobryomorpha</taxon>
        <taxon>Entomobryoidea</taxon>
        <taxon>Orchesellidae</taxon>
        <taxon>Orchesellinae</taxon>
        <taxon>Orchesella</taxon>
    </lineage>
</organism>
<accession>A0ABP1RAX0</accession>
<keyword evidence="1" id="KW-0812">Transmembrane</keyword>
<protein>
    <recommendedName>
        <fullName evidence="2">Glycosyl hydrolases family 22 (GH22) domain-containing protein</fullName>
    </recommendedName>
</protein>
<dbReference type="Gene3D" id="1.10.533.10">
    <property type="entry name" value="Death Domain, Fas"/>
    <property type="match status" value="1"/>
</dbReference>
<dbReference type="Proteomes" id="UP001642540">
    <property type="component" value="Unassembled WGS sequence"/>
</dbReference>
<feature type="transmembrane region" description="Helical" evidence="1">
    <location>
        <begin position="941"/>
        <end position="961"/>
    </location>
</feature>
<dbReference type="SUPFAM" id="SSF47986">
    <property type="entry name" value="DEATH domain"/>
    <property type="match status" value="1"/>
</dbReference>
<evidence type="ECO:0000313" key="4">
    <source>
        <dbReference type="Proteomes" id="UP001642540"/>
    </source>
</evidence>
<reference evidence="3 4" key="1">
    <citation type="submission" date="2024-08" db="EMBL/GenBank/DDBJ databases">
        <authorList>
            <person name="Cucini C."/>
            <person name="Frati F."/>
        </authorList>
    </citation>
    <scope>NUCLEOTIDE SEQUENCE [LARGE SCALE GENOMIC DNA]</scope>
</reference>
<proteinExistence type="predicted"/>
<evidence type="ECO:0000259" key="2">
    <source>
        <dbReference type="PROSITE" id="PS00128"/>
    </source>
</evidence>
<sequence length="973" mass="112282">MEEHQELVITRNLGKLIQETRLNTHIYTSFTSKDILTWAECDDLETIPSEQKRCMEFYKIIKTRTGAYDTLINTLKECNQSGAVKILESSVATIEVKEFQQSLSGVCMCFKQPEWRDKIRRIMDSKEKLTIESMSAAITRSRVNSIIPESIWVKAEEARSRGFLFKIEPVYKQNLNVKLLLIEGPDVDNSYDMIHKRCRDVPVIFFEPMQDFKTATPDLVQDLVSWNDVLDHDKRKAMNNLVEFQVPNKIVVFSELNEQFGGDVKDLEKYLYNISKIVKDKLQYKLNYWFVSFLEGKVPKICTLKCDQLYSSDIKRHFTCERLMLNKSKLTSSSNVLLVISGATFGQLSNWNFEPDEVKQMPIEHDSSIRVLVLELAPHKNQLAQFETICERERNLMSRRVAWFQLDGEHDDFLLVKDVESSTTPSTAEASSFLSVVNFLFDEETLLKESNNVGTNVICLEGDRGIGMTSVINSLVEKVANIDNKYFLTCRLSMKDFVNHLTYSHATDYFSEFVNYVWCESCCCELIKTWLEKSSKKSNLICNVFIDDFCKIENNEIGLVQDIVKMFMNEKSIRVWICGSSGAFKSLQLETPSSLLTYKLSRLVEGEIKRLLVTHINNKCEKLVPNVDEFLDNWKVITRDQNLIVLGHPQSIINLVEYHENIINIYNKSRFDYFLIGVVYHDLILANWCEKHNNREETIDDSHLTFKPFLDAIFIISPESALVQQNSNCEKSREIKRKALVENLHNNPVSMFFINCLIAYQEKIEVSITKNNIGQFTKFISIFPAKNSATRHALLHSCTLSGLYHLAHLLISCDFELNESQYRMTLHMAANHVNQNLNKHVHYALSERNNEWCNSETPCYCSTTIERLKKALEVVNQVNQNAWELTRHNYFYARALSSMPLNGFQASWVNRQVKKLSYPDLGYHQNQTRNQGLKTGTSEPIMSGVFAIVSLTIVALFVSFFSERFFSVPAAET</sequence>
<keyword evidence="1" id="KW-0472">Membrane</keyword>
<dbReference type="CDD" id="cd01671">
    <property type="entry name" value="CARD"/>
    <property type="match status" value="1"/>
</dbReference>
<dbReference type="PROSITE" id="PS00128">
    <property type="entry name" value="GLYCOSYL_HYDROL_F22_1"/>
    <property type="match status" value="1"/>
</dbReference>
<feature type="domain" description="Glycosyl hydrolases family 22 (GH22)" evidence="2">
    <location>
        <begin position="302"/>
        <end position="320"/>
    </location>
</feature>
<comment type="caution">
    <text evidence="3">The sequence shown here is derived from an EMBL/GenBank/DDBJ whole genome shotgun (WGS) entry which is preliminary data.</text>
</comment>
<dbReference type="InterPro" id="IPR011029">
    <property type="entry name" value="DEATH-like_dom_sf"/>
</dbReference>
<evidence type="ECO:0000313" key="3">
    <source>
        <dbReference type="EMBL" id="CAL8124190.1"/>
    </source>
</evidence>
<dbReference type="InterPro" id="IPR019799">
    <property type="entry name" value="Glyco_hydro_22_CS"/>
</dbReference>
<evidence type="ECO:0000256" key="1">
    <source>
        <dbReference type="SAM" id="Phobius"/>
    </source>
</evidence>